<dbReference type="EnsemblMetazoa" id="OVOC876.1">
    <property type="protein sequence ID" value="OVOC876.1"/>
    <property type="gene ID" value="WBGene00237685"/>
</dbReference>
<keyword evidence="2" id="KW-1185">Reference proteome</keyword>
<reference evidence="2" key="1">
    <citation type="submission" date="2013-10" db="EMBL/GenBank/DDBJ databases">
        <title>Genome sequencing of Onchocerca volvulus.</title>
        <authorList>
            <person name="Cotton J."/>
            <person name="Tsai J."/>
            <person name="Stanley E."/>
            <person name="Tracey A."/>
            <person name="Holroyd N."/>
            <person name="Lustigman S."/>
            <person name="Berriman M."/>
        </authorList>
    </citation>
    <scope>NUCLEOTIDE SEQUENCE</scope>
</reference>
<protein>
    <submittedName>
        <fullName evidence="1">Uncharacterized protein</fullName>
    </submittedName>
</protein>
<dbReference type="EMBL" id="CMVM020000023">
    <property type="status" value="NOT_ANNOTATED_CDS"/>
    <property type="molecule type" value="Genomic_DNA"/>
</dbReference>
<name>A0A8R1U1C2_ONCVO</name>
<dbReference type="Proteomes" id="UP000024404">
    <property type="component" value="Unassembled WGS sequence"/>
</dbReference>
<sequence>MLISAFLWDDKINQQNERKRCCFNEFITQRMTPTKSISSICADLGALEFLIIDNQPKLKFGIFKAWTKEHSERRTNDKP</sequence>
<evidence type="ECO:0000313" key="1">
    <source>
        <dbReference type="EnsemblMetazoa" id="OVOC876.1"/>
    </source>
</evidence>
<accession>A0A8R1U1C2</accession>
<proteinExistence type="predicted"/>
<evidence type="ECO:0000313" key="2">
    <source>
        <dbReference type="Proteomes" id="UP000024404"/>
    </source>
</evidence>
<reference evidence="1" key="2">
    <citation type="submission" date="2022-06" db="UniProtKB">
        <authorList>
            <consortium name="EnsemblMetazoa"/>
        </authorList>
    </citation>
    <scope>IDENTIFICATION</scope>
</reference>
<dbReference type="AlphaFoldDB" id="A0A8R1U1C2"/>
<organism evidence="1 2">
    <name type="scientific">Onchocerca volvulus</name>
    <dbReference type="NCBI Taxonomy" id="6282"/>
    <lineage>
        <taxon>Eukaryota</taxon>
        <taxon>Metazoa</taxon>
        <taxon>Ecdysozoa</taxon>
        <taxon>Nematoda</taxon>
        <taxon>Chromadorea</taxon>
        <taxon>Rhabditida</taxon>
        <taxon>Spirurina</taxon>
        <taxon>Spiruromorpha</taxon>
        <taxon>Filarioidea</taxon>
        <taxon>Onchocercidae</taxon>
        <taxon>Onchocerca</taxon>
    </lineage>
</organism>